<evidence type="ECO:0000256" key="10">
    <source>
        <dbReference type="ARBA" id="ARBA00023295"/>
    </source>
</evidence>
<feature type="compositionally biased region" description="Acidic residues" evidence="16">
    <location>
        <begin position="31"/>
        <end position="41"/>
    </location>
</feature>
<evidence type="ECO:0000256" key="14">
    <source>
        <dbReference type="ARBA" id="ARBA00038929"/>
    </source>
</evidence>
<sequence length="845" mass="96701">MPSQSRSRDRYGRDRERDRSRVQSRRRYHEDDYDEGDEDFEDSPRDRRYRREGYRRARAGSRAYDSYDDYDGDHRKDVNVYDRSAEDSRRYRSDTEGRRQRPRATASPTASPRKRERTRDRDSDHRRRRTDEEDDSSPAPRAHRDRRSRTRDAERSRGLEEDEEAREAARKHRRREREREREKRTTATSKHQSAESSNSSAGLLKADALARLREQYEEEDRRQQRQAEKDAKAERKRRRKRPVVAEQSRTLEPFPDHVPRGQSKGRIVSGAYLEEGRSPEMEVRLRGGGRGPPTEQTWEKLSDDPDARPPFWKRKKWWWIGGAIAVVLVIVIIVVAVVVSKNDDGGGSSDSSTEPSDSSNTDLDGISRDSIPESAQGTVLDPWTWYDTTDFNLTYTSETVGGLSVMGLNSTWDDSARANDNVPPLNKPFPYGTLPIRGVNIGGWLSLEPWITPSLFRGYSDDVIDEYTLSQQLGDSAAETIEKHYATFITEQDFADIRDAGLDHVRIPFSYWAVSPIDGEPYVPKISWRYLLRAIEYCRKYGLRVKLDPHGLPGSQNGFNHSGKQGSINWLNGDDGDANAQRSLDFHDKVSKFFSQDRYKNVVAIYGLANEPYMLSLDIQKVLNWTSTATELVQKNGISAWVAFHDGFLNLSKWKSMLKSGPSELLLDTHQYTIFNTAQIVLNHTAKVNLVCNDWHAMIGEINTTSAGWGPTICGEWSQADTDCAENLNNIGRGTRWEGTYESNDDTQYCPTADSAPSCSCRSANADPSDYSDDYKTFLQTYAEAQMSAFETAMGWFYWTWHAEFAPQWSYKTGWQNGYMPSKAYSPSFRCGDEVPSFGTLAENY</sequence>
<keyword evidence="6" id="KW-0735">Signal-anchor</keyword>
<name>A0ABR4GLU4_9EURO</name>
<keyword evidence="3" id="KW-1003">Cell membrane</keyword>
<evidence type="ECO:0000313" key="19">
    <source>
        <dbReference type="EMBL" id="KAL2800023.1"/>
    </source>
</evidence>
<dbReference type="EMBL" id="JBFTWV010000005">
    <property type="protein sequence ID" value="KAL2800023.1"/>
    <property type="molecule type" value="Genomic_DNA"/>
</dbReference>
<dbReference type="Proteomes" id="UP001610563">
    <property type="component" value="Unassembled WGS sequence"/>
</dbReference>
<feature type="compositionally biased region" description="Basic and acidic residues" evidence="16">
    <location>
        <begin position="72"/>
        <end position="99"/>
    </location>
</feature>
<keyword evidence="8 17" id="KW-0472">Membrane</keyword>
<evidence type="ECO:0000256" key="7">
    <source>
        <dbReference type="ARBA" id="ARBA00022989"/>
    </source>
</evidence>
<evidence type="ECO:0000256" key="15">
    <source>
        <dbReference type="ARBA" id="ARBA00041260"/>
    </source>
</evidence>
<keyword evidence="4 17" id="KW-0812">Transmembrane</keyword>
<feature type="region of interest" description="Disordered" evidence="16">
    <location>
        <begin position="1"/>
        <end position="304"/>
    </location>
</feature>
<gene>
    <name evidence="19" type="ORF">BJX66DRAFT_292157</name>
</gene>
<dbReference type="SUPFAM" id="SSF51445">
    <property type="entry name" value="(Trans)glycosidases"/>
    <property type="match status" value="1"/>
</dbReference>
<feature type="compositionally biased region" description="Basic and acidic residues" evidence="16">
    <location>
        <begin position="117"/>
        <end position="131"/>
    </location>
</feature>
<dbReference type="InterPro" id="IPR050386">
    <property type="entry name" value="Glycosyl_hydrolase_5"/>
</dbReference>
<evidence type="ECO:0000259" key="18">
    <source>
        <dbReference type="Pfam" id="PF00150"/>
    </source>
</evidence>
<reference evidence="19 20" key="1">
    <citation type="submission" date="2024-07" db="EMBL/GenBank/DDBJ databases">
        <title>Section-level genome sequencing and comparative genomics of Aspergillus sections Usti and Cavernicolus.</title>
        <authorList>
            <consortium name="Lawrence Berkeley National Laboratory"/>
            <person name="Nybo J.L."/>
            <person name="Vesth T.C."/>
            <person name="Theobald S."/>
            <person name="Frisvad J.C."/>
            <person name="Larsen T.O."/>
            <person name="Kjaerboelling I."/>
            <person name="Rothschild-Mancinelli K."/>
            <person name="Lyhne E.K."/>
            <person name="Kogle M.E."/>
            <person name="Barry K."/>
            <person name="Clum A."/>
            <person name="Na H."/>
            <person name="Ledsgaard L."/>
            <person name="Lin J."/>
            <person name="Lipzen A."/>
            <person name="Kuo A."/>
            <person name="Riley R."/>
            <person name="Mondo S."/>
            <person name="Labutti K."/>
            <person name="Haridas S."/>
            <person name="Pangalinan J."/>
            <person name="Salamov A.A."/>
            <person name="Simmons B.A."/>
            <person name="Magnuson J.K."/>
            <person name="Chen J."/>
            <person name="Drula E."/>
            <person name="Henrissat B."/>
            <person name="Wiebenga A."/>
            <person name="Lubbers R.J."/>
            <person name="Gomes A.C."/>
            <person name="Makela M.R."/>
            <person name="Stajich J."/>
            <person name="Grigoriev I.V."/>
            <person name="Mortensen U.H."/>
            <person name="De Vries R.P."/>
            <person name="Baker S.E."/>
            <person name="Andersen M.R."/>
        </authorList>
    </citation>
    <scope>NUCLEOTIDE SEQUENCE [LARGE SCALE GENOMIC DNA]</scope>
    <source>
        <strain evidence="19 20">CBS 209.92</strain>
    </source>
</reference>
<dbReference type="PANTHER" id="PTHR31297:SF34">
    <property type="entry name" value="GLUCAN 1,3-BETA-GLUCOSIDASE 2"/>
    <property type="match status" value="1"/>
</dbReference>
<dbReference type="EC" id="3.2.1.58" evidence="14"/>
<dbReference type="GO" id="GO:0016787">
    <property type="term" value="F:hydrolase activity"/>
    <property type="evidence" value="ECO:0007669"/>
    <property type="project" value="UniProtKB-KW"/>
</dbReference>
<keyword evidence="5 19" id="KW-0378">Hydrolase</keyword>
<feature type="compositionally biased region" description="Polar residues" evidence="16">
    <location>
        <begin position="186"/>
        <end position="201"/>
    </location>
</feature>
<comment type="subcellular location">
    <subcellularLocation>
        <location evidence="1">Cell membrane</location>
        <topology evidence="1">Single-pass type II membrane protein</topology>
    </subcellularLocation>
</comment>
<feature type="compositionally biased region" description="Basic and acidic residues" evidence="16">
    <location>
        <begin position="150"/>
        <end position="159"/>
    </location>
</feature>
<evidence type="ECO:0000256" key="1">
    <source>
        <dbReference type="ARBA" id="ARBA00004401"/>
    </source>
</evidence>
<dbReference type="InterPro" id="IPR001547">
    <property type="entry name" value="Glyco_hydro_5"/>
</dbReference>
<evidence type="ECO:0000256" key="8">
    <source>
        <dbReference type="ARBA" id="ARBA00023136"/>
    </source>
</evidence>
<comment type="caution">
    <text evidence="19">The sequence shown here is derived from an EMBL/GenBank/DDBJ whole genome shotgun (WGS) entry which is preliminary data.</text>
</comment>
<dbReference type="PANTHER" id="PTHR31297">
    <property type="entry name" value="GLUCAN ENDO-1,6-BETA-GLUCOSIDASE B"/>
    <property type="match status" value="1"/>
</dbReference>
<keyword evidence="10" id="KW-0326">Glycosidase</keyword>
<comment type="function">
    <text evidence="13">Glucosidase involved in the degradation of cellulosic biomass. Active on lichenan.</text>
</comment>
<feature type="region of interest" description="Disordered" evidence="16">
    <location>
        <begin position="343"/>
        <end position="374"/>
    </location>
</feature>
<keyword evidence="20" id="KW-1185">Reference proteome</keyword>
<feature type="domain" description="Glycoside hydrolase family 5" evidence="18">
    <location>
        <begin position="484"/>
        <end position="723"/>
    </location>
</feature>
<evidence type="ECO:0000256" key="2">
    <source>
        <dbReference type="ARBA" id="ARBA00005641"/>
    </source>
</evidence>
<dbReference type="Pfam" id="PF00150">
    <property type="entry name" value="Cellulase"/>
    <property type="match status" value="1"/>
</dbReference>
<keyword evidence="11" id="KW-0961">Cell wall biogenesis/degradation</keyword>
<evidence type="ECO:0000256" key="17">
    <source>
        <dbReference type="SAM" id="Phobius"/>
    </source>
</evidence>
<feature type="compositionally biased region" description="Low complexity" evidence="16">
    <location>
        <begin position="349"/>
        <end position="362"/>
    </location>
</feature>
<organism evidence="19 20">
    <name type="scientific">Aspergillus keveii</name>
    <dbReference type="NCBI Taxonomy" id="714993"/>
    <lineage>
        <taxon>Eukaryota</taxon>
        <taxon>Fungi</taxon>
        <taxon>Dikarya</taxon>
        <taxon>Ascomycota</taxon>
        <taxon>Pezizomycotina</taxon>
        <taxon>Eurotiomycetes</taxon>
        <taxon>Eurotiomycetidae</taxon>
        <taxon>Eurotiales</taxon>
        <taxon>Aspergillaceae</taxon>
        <taxon>Aspergillus</taxon>
        <taxon>Aspergillus subgen. Nidulantes</taxon>
    </lineage>
</organism>
<evidence type="ECO:0000256" key="16">
    <source>
        <dbReference type="SAM" id="MobiDB-lite"/>
    </source>
</evidence>
<evidence type="ECO:0000256" key="6">
    <source>
        <dbReference type="ARBA" id="ARBA00022968"/>
    </source>
</evidence>
<comment type="catalytic activity">
    <reaction evidence="12">
        <text>Successive hydrolysis of beta-D-glucose units from the non-reducing ends of (1-&gt;3)-beta-D-glucans, releasing alpha-glucose.</text>
        <dbReference type="EC" id="3.2.1.58"/>
    </reaction>
</comment>
<comment type="similarity">
    <text evidence="2">Belongs to the glycosyl hydrolase 5 (cellulase A) family.</text>
</comment>
<protein>
    <recommendedName>
        <fullName evidence="14">glucan 1,3-beta-glucosidase</fullName>
        <ecNumber evidence="14">3.2.1.58</ecNumber>
    </recommendedName>
    <alternativeName>
        <fullName evidence="15">Exo-1,3-beta-glucanase D</fullName>
    </alternativeName>
</protein>
<evidence type="ECO:0000256" key="3">
    <source>
        <dbReference type="ARBA" id="ARBA00022475"/>
    </source>
</evidence>
<evidence type="ECO:0000256" key="5">
    <source>
        <dbReference type="ARBA" id="ARBA00022801"/>
    </source>
</evidence>
<evidence type="ECO:0000256" key="12">
    <source>
        <dbReference type="ARBA" id="ARBA00036824"/>
    </source>
</evidence>
<feature type="compositionally biased region" description="Basic and acidic residues" evidence="16">
    <location>
        <begin position="42"/>
        <end position="55"/>
    </location>
</feature>
<evidence type="ECO:0000256" key="11">
    <source>
        <dbReference type="ARBA" id="ARBA00023316"/>
    </source>
</evidence>
<accession>A0ABR4GLU4</accession>
<proteinExistence type="inferred from homology"/>
<evidence type="ECO:0000313" key="20">
    <source>
        <dbReference type="Proteomes" id="UP001610563"/>
    </source>
</evidence>
<evidence type="ECO:0000256" key="4">
    <source>
        <dbReference type="ARBA" id="ARBA00022692"/>
    </source>
</evidence>
<feature type="compositionally biased region" description="Basic and acidic residues" evidence="16">
    <location>
        <begin position="274"/>
        <end position="285"/>
    </location>
</feature>
<keyword evidence="7 17" id="KW-1133">Transmembrane helix</keyword>
<feature type="compositionally biased region" description="Basic and acidic residues" evidence="16">
    <location>
        <begin position="208"/>
        <end position="233"/>
    </location>
</feature>
<dbReference type="Gene3D" id="3.20.20.80">
    <property type="entry name" value="Glycosidases"/>
    <property type="match status" value="1"/>
</dbReference>
<dbReference type="InterPro" id="IPR017853">
    <property type="entry name" value="GH"/>
</dbReference>
<feature type="compositionally biased region" description="Basic and acidic residues" evidence="16">
    <location>
        <begin position="1"/>
        <end position="21"/>
    </location>
</feature>
<evidence type="ECO:0000256" key="13">
    <source>
        <dbReference type="ARBA" id="ARBA00037126"/>
    </source>
</evidence>
<feature type="transmembrane region" description="Helical" evidence="17">
    <location>
        <begin position="317"/>
        <end position="339"/>
    </location>
</feature>
<evidence type="ECO:0000256" key="9">
    <source>
        <dbReference type="ARBA" id="ARBA00023180"/>
    </source>
</evidence>
<keyword evidence="9" id="KW-0325">Glycoprotein</keyword>